<evidence type="ECO:0000313" key="2">
    <source>
        <dbReference type="EMBL" id="GGB52103.1"/>
    </source>
</evidence>
<dbReference type="EMBL" id="BMGD01000001">
    <property type="protein sequence ID" value="GGB52103.1"/>
    <property type="molecule type" value="Genomic_DNA"/>
</dbReference>
<evidence type="ECO:0008006" key="4">
    <source>
        <dbReference type="Google" id="ProtNLM"/>
    </source>
</evidence>
<accession>A0ABQ1ITH6</accession>
<evidence type="ECO:0000313" key="3">
    <source>
        <dbReference type="Proteomes" id="UP000614261"/>
    </source>
</evidence>
<keyword evidence="3" id="KW-1185">Reference proteome</keyword>
<comment type="caution">
    <text evidence="2">The sequence shown here is derived from an EMBL/GenBank/DDBJ whole genome shotgun (WGS) entry which is preliminary data.</text>
</comment>
<feature type="coiled-coil region" evidence="1">
    <location>
        <begin position="16"/>
        <end position="43"/>
    </location>
</feature>
<sequence>MIEGFEQTRFGLIRKRAAMVAEIEALQAQAAKLVADLHALETVIRVFDPDIDMEELPIRRIPPAYAAFRGEMARFMLITLREHAGGLTTHELALLIMRSRQINVNDMQAVKLMQRRTGHSLSRLRSNGYVISEKANAGGMLRWRISLRGGRDEPTGNWRNGSSG</sequence>
<organism evidence="2 3">
    <name type="scientific">Blastomonas aquatica</name>
    <dbReference type="NCBI Taxonomy" id="1510276"/>
    <lineage>
        <taxon>Bacteria</taxon>
        <taxon>Pseudomonadati</taxon>
        <taxon>Pseudomonadota</taxon>
        <taxon>Alphaproteobacteria</taxon>
        <taxon>Sphingomonadales</taxon>
        <taxon>Sphingomonadaceae</taxon>
        <taxon>Blastomonas</taxon>
    </lineage>
</organism>
<protein>
    <recommendedName>
        <fullName evidence="4">MarR family transcriptional regulator</fullName>
    </recommendedName>
</protein>
<keyword evidence="1" id="KW-0175">Coiled coil</keyword>
<reference evidence="3" key="1">
    <citation type="journal article" date="2019" name="Int. J. Syst. Evol. Microbiol.">
        <title>The Global Catalogue of Microorganisms (GCM) 10K type strain sequencing project: providing services to taxonomists for standard genome sequencing and annotation.</title>
        <authorList>
            <consortium name="The Broad Institute Genomics Platform"/>
            <consortium name="The Broad Institute Genome Sequencing Center for Infectious Disease"/>
            <person name="Wu L."/>
            <person name="Ma J."/>
        </authorList>
    </citation>
    <scope>NUCLEOTIDE SEQUENCE [LARGE SCALE GENOMIC DNA]</scope>
    <source>
        <strain evidence="3">CGMCC 1.12851</strain>
    </source>
</reference>
<dbReference type="Proteomes" id="UP000614261">
    <property type="component" value="Unassembled WGS sequence"/>
</dbReference>
<proteinExistence type="predicted"/>
<name>A0ABQ1ITH6_9SPHN</name>
<evidence type="ECO:0000256" key="1">
    <source>
        <dbReference type="SAM" id="Coils"/>
    </source>
</evidence>
<gene>
    <name evidence="2" type="ORF">GCM10010833_03560</name>
</gene>